<comment type="caution">
    <text evidence="1">The sequence shown here is derived from an EMBL/GenBank/DDBJ whole genome shotgun (WGS) entry which is preliminary data.</text>
</comment>
<name>A0A929PV93_9SPHI</name>
<accession>A0A929PV93</accession>
<dbReference type="InterPro" id="IPR047715">
    <property type="entry name" value="EboA_dom"/>
</dbReference>
<dbReference type="RefSeq" id="WP_194109962.1">
    <property type="nucleotide sequence ID" value="NZ_JADFFL010000001.1"/>
</dbReference>
<dbReference type="Proteomes" id="UP000622475">
    <property type="component" value="Unassembled WGS sequence"/>
</dbReference>
<dbReference type="AlphaFoldDB" id="A0A929PV93"/>
<reference evidence="1" key="1">
    <citation type="submission" date="2020-10" db="EMBL/GenBank/DDBJ databases">
        <title>Mucilaginibacter mali sp. nov., isolated from rhizosphere soil of apple orchard.</title>
        <authorList>
            <person name="Lee J.-S."/>
            <person name="Kim H.S."/>
            <person name="Kim J.-S."/>
        </authorList>
    </citation>
    <scope>NUCLEOTIDE SEQUENCE</scope>
    <source>
        <strain evidence="1">KCTC 22746</strain>
    </source>
</reference>
<gene>
    <name evidence="1" type="ORF">IRJ16_02655</name>
</gene>
<proteinExistence type="predicted"/>
<dbReference type="NCBIfam" id="NF035938">
    <property type="entry name" value="EboA_domain"/>
    <property type="match status" value="1"/>
</dbReference>
<dbReference type="EMBL" id="JADFFL010000001">
    <property type="protein sequence ID" value="MBE9660771.1"/>
    <property type="molecule type" value="Genomic_DNA"/>
</dbReference>
<keyword evidence="2" id="KW-1185">Reference proteome</keyword>
<evidence type="ECO:0000313" key="2">
    <source>
        <dbReference type="Proteomes" id="UP000622475"/>
    </source>
</evidence>
<organism evidence="1 2">
    <name type="scientific">Mucilaginibacter myungsuensis</name>
    <dbReference type="NCBI Taxonomy" id="649104"/>
    <lineage>
        <taxon>Bacteria</taxon>
        <taxon>Pseudomonadati</taxon>
        <taxon>Bacteroidota</taxon>
        <taxon>Sphingobacteriia</taxon>
        <taxon>Sphingobacteriales</taxon>
        <taxon>Sphingobacteriaceae</taxon>
        <taxon>Mucilaginibacter</taxon>
    </lineage>
</organism>
<protein>
    <submittedName>
        <fullName evidence="1">EboA domain-containing protein</fullName>
    </submittedName>
</protein>
<evidence type="ECO:0000313" key="1">
    <source>
        <dbReference type="EMBL" id="MBE9660771.1"/>
    </source>
</evidence>
<sequence>MFGYDVQALRKLLSAILQQNNTADAWTWLSKQGDINNVAAFNAAFVMMPRKTGKVVVSITSEQKAQLNTIRPGFNIAGWTAERLGRVFLFIQADAKYQEHYIKTIENLFLAGEMKELVALYSALPVLAYPESWIKRCAEGIRSNIGIVLEAIMYHNPYPSEHLSEDAWNQLVMKAIFTEKDLGQITGLQERNNPELVRILLDHARERGAAGRTVVPELWQLSEPIVGAAAIADLKQQYSLN</sequence>